<feature type="region of interest" description="Disordered" evidence="4">
    <location>
        <begin position="449"/>
        <end position="690"/>
    </location>
</feature>
<protein>
    <submittedName>
        <fullName evidence="7">VWA domain-containing protein</fullName>
    </submittedName>
</protein>
<dbReference type="InterPro" id="IPR036465">
    <property type="entry name" value="vWFA_dom_sf"/>
</dbReference>
<dbReference type="Pfam" id="PF13519">
    <property type="entry name" value="VWA_2"/>
    <property type="match status" value="1"/>
</dbReference>
<evidence type="ECO:0000256" key="2">
    <source>
        <dbReference type="ARBA" id="ARBA00022803"/>
    </source>
</evidence>
<organism evidence="7">
    <name type="scientific">bacterium 19NY03SH02</name>
    <dbReference type="NCBI Taxonomy" id="2920631"/>
    <lineage>
        <taxon>Bacteria</taxon>
    </lineage>
</organism>
<evidence type="ECO:0000259" key="6">
    <source>
        <dbReference type="PROSITE" id="PS50234"/>
    </source>
</evidence>
<feature type="compositionally biased region" description="Polar residues" evidence="4">
    <location>
        <begin position="578"/>
        <end position="598"/>
    </location>
</feature>
<accession>A0AAU6VBJ1</accession>
<evidence type="ECO:0000256" key="5">
    <source>
        <dbReference type="SAM" id="Phobius"/>
    </source>
</evidence>
<feature type="transmembrane region" description="Helical" evidence="5">
    <location>
        <begin position="58"/>
        <end position="78"/>
    </location>
</feature>
<dbReference type="PANTHER" id="PTHR22550">
    <property type="entry name" value="SPORE GERMINATION PROTEIN"/>
    <property type="match status" value="1"/>
</dbReference>
<dbReference type="SMART" id="SM00028">
    <property type="entry name" value="TPR"/>
    <property type="match status" value="1"/>
</dbReference>
<feature type="compositionally biased region" description="Polar residues" evidence="4">
    <location>
        <begin position="558"/>
        <end position="569"/>
    </location>
</feature>
<dbReference type="InterPro" id="IPR013105">
    <property type="entry name" value="TPR_2"/>
</dbReference>
<keyword evidence="1" id="KW-0677">Repeat</keyword>
<keyword evidence="5" id="KW-1133">Transmembrane helix</keyword>
<feature type="compositionally biased region" description="Polar residues" evidence="4">
    <location>
        <begin position="612"/>
        <end position="622"/>
    </location>
</feature>
<dbReference type="PROSITE" id="PS50005">
    <property type="entry name" value="TPR"/>
    <property type="match status" value="1"/>
</dbReference>
<feature type="compositionally biased region" description="Basic and acidic residues" evidence="4">
    <location>
        <begin position="674"/>
        <end position="690"/>
    </location>
</feature>
<feature type="domain" description="VWFA" evidence="6">
    <location>
        <begin position="90"/>
        <end position="284"/>
    </location>
</feature>
<feature type="compositionally biased region" description="Basic and acidic residues" evidence="4">
    <location>
        <begin position="449"/>
        <end position="465"/>
    </location>
</feature>
<feature type="compositionally biased region" description="Low complexity" evidence="4">
    <location>
        <begin position="466"/>
        <end position="497"/>
    </location>
</feature>
<keyword evidence="5" id="KW-0472">Membrane</keyword>
<keyword evidence="2 3" id="KW-0802">TPR repeat</keyword>
<dbReference type="InterPro" id="IPR002035">
    <property type="entry name" value="VWF_A"/>
</dbReference>
<dbReference type="SUPFAM" id="SSF53300">
    <property type="entry name" value="vWA-like"/>
    <property type="match status" value="1"/>
</dbReference>
<dbReference type="PROSITE" id="PS50234">
    <property type="entry name" value="VWFA"/>
    <property type="match status" value="1"/>
</dbReference>
<gene>
    <name evidence="7" type="ORF">MRN14_09485</name>
</gene>
<sequence>MSLHFIRPEWLWALVPLALLLVLQSRRQAGQSDWDRYIAPHLAPLLLTQGSKNRRNRLPWLGLAWLVAVLALSGPALYKKPLPVFASSTGRVLVMDMSLSMYATDAAPNRLTQARFRATDLLEQLNEGETALLAYAGDAFVISPLTRDRNTLLNLLPTLSPAIMPVRGSNLAAALEKAKELLSQGGHLQGDIILMTDGVGSRQLNAAKQAIEGSHYRLGILAIGSSQGAPIRLPDGQLLKDSRNEVVVPATDFGLLSELASAGNGILVPYSNDGKDLQTLQQWLATSSDATETDLAGDTWVDLGPYLALLLLLPLLLSFRSGLPVLLLPLSLGLLVSPPSQASGWDDLWQTRDQQGMQAFKQEDFATAADKFVDPAWQGSARYRGGDYQGALQAFEQDDSATGLYNQGNALMQLGQYEEAIKRYSDALTLVPDMQDAIDNKALAESLLKQREQQQDQQSQDKQEDQSQQDQQQNSQSGKDQSQGSQDSAQGDNSQGQNQDKEQGQDSQADQGSSKDSHQGSDKDANKENSEPSTTDSQQNDADNATEKDAEKDAKGDQNPQNAEDNTGAGSEPEMQASLPQEQEPQNESSAAASQNGAAKQDGSEIDADKANSASLAEQQEGQNDEQSDEQIKAQVAASSLDDTEPLPPEMERALKALVDDPATLLRNKMQLEYQKRRQRGETPKDNEQW</sequence>
<evidence type="ECO:0000313" key="7">
    <source>
        <dbReference type="EMBL" id="XAG82765.1"/>
    </source>
</evidence>
<evidence type="ECO:0000256" key="1">
    <source>
        <dbReference type="ARBA" id="ARBA00022737"/>
    </source>
</evidence>
<feature type="compositionally biased region" description="Basic and acidic residues" evidence="4">
    <location>
        <begin position="650"/>
        <end position="659"/>
    </location>
</feature>
<name>A0AAU6VBJ1_UNCXX</name>
<dbReference type="PANTHER" id="PTHR22550:SF14">
    <property type="entry name" value="VWFA DOMAIN-CONTAINING PROTEIN"/>
    <property type="match status" value="1"/>
</dbReference>
<feature type="compositionally biased region" description="Basic and acidic residues" evidence="4">
    <location>
        <begin position="513"/>
        <end position="530"/>
    </location>
</feature>
<dbReference type="InterPro" id="IPR019734">
    <property type="entry name" value="TPR_rpt"/>
</dbReference>
<dbReference type="SUPFAM" id="SSF48452">
    <property type="entry name" value="TPR-like"/>
    <property type="match status" value="1"/>
</dbReference>
<feature type="compositionally biased region" description="Basic and acidic residues" evidence="4">
    <location>
        <begin position="545"/>
        <end position="556"/>
    </location>
</feature>
<dbReference type="Pfam" id="PF07719">
    <property type="entry name" value="TPR_2"/>
    <property type="match status" value="1"/>
</dbReference>
<dbReference type="SMART" id="SM00327">
    <property type="entry name" value="VWA"/>
    <property type="match status" value="1"/>
</dbReference>
<dbReference type="AlphaFoldDB" id="A0AAU6VBJ1"/>
<feature type="compositionally biased region" description="Polar residues" evidence="4">
    <location>
        <begin position="531"/>
        <end position="543"/>
    </location>
</feature>
<dbReference type="Gene3D" id="1.25.40.10">
    <property type="entry name" value="Tetratricopeptide repeat domain"/>
    <property type="match status" value="1"/>
</dbReference>
<keyword evidence="5" id="KW-0812">Transmembrane</keyword>
<reference evidence="7" key="1">
    <citation type="submission" date="2022-03" db="EMBL/GenBank/DDBJ databases">
        <title>Sea Food Isolates.</title>
        <authorList>
            <person name="Li c."/>
        </authorList>
    </citation>
    <scope>NUCLEOTIDE SEQUENCE</scope>
    <source>
        <strain evidence="7">19NY03SH02</strain>
    </source>
</reference>
<dbReference type="CDD" id="cd00198">
    <property type="entry name" value="vWFA"/>
    <property type="match status" value="1"/>
</dbReference>
<dbReference type="EMBL" id="CP095354">
    <property type="protein sequence ID" value="XAG82765.1"/>
    <property type="molecule type" value="Genomic_DNA"/>
</dbReference>
<evidence type="ECO:0000256" key="3">
    <source>
        <dbReference type="PROSITE-ProRule" id="PRU00339"/>
    </source>
</evidence>
<evidence type="ECO:0000256" key="4">
    <source>
        <dbReference type="SAM" id="MobiDB-lite"/>
    </source>
</evidence>
<feature type="repeat" description="TPR" evidence="3">
    <location>
        <begin position="401"/>
        <end position="434"/>
    </location>
</feature>
<dbReference type="InterPro" id="IPR011990">
    <property type="entry name" value="TPR-like_helical_dom_sf"/>
</dbReference>
<dbReference type="PROSITE" id="PS50293">
    <property type="entry name" value="TPR_REGION"/>
    <property type="match status" value="1"/>
</dbReference>
<dbReference type="Gene3D" id="3.40.50.410">
    <property type="entry name" value="von Willebrand factor, type A domain"/>
    <property type="match status" value="1"/>
</dbReference>
<proteinExistence type="predicted"/>
<dbReference type="InterPro" id="IPR050768">
    <property type="entry name" value="UPF0353/GerABKA_families"/>
</dbReference>